<protein>
    <submittedName>
        <fullName evidence="1">Uncharacterized protein</fullName>
    </submittedName>
</protein>
<sequence length="72" mass="8228">MNLSPNERALTDEALQQLSVATKWLLRAYRAEEDNDALTDLSIATRMLELAQEPLLNAKRMIKTRKEQDNNG</sequence>
<organism evidence="1 2">
    <name type="scientific">Limosilactobacillus mucosae</name>
    <name type="common">Lactobacillus mucosae</name>
    <dbReference type="NCBI Taxonomy" id="97478"/>
    <lineage>
        <taxon>Bacteria</taxon>
        <taxon>Bacillati</taxon>
        <taxon>Bacillota</taxon>
        <taxon>Bacilli</taxon>
        <taxon>Lactobacillales</taxon>
        <taxon>Lactobacillaceae</taxon>
        <taxon>Limosilactobacillus</taxon>
    </lineage>
</organism>
<evidence type="ECO:0000313" key="2">
    <source>
        <dbReference type="Proteomes" id="UP000030001"/>
    </source>
</evidence>
<dbReference type="EMBL" id="JROC01000026">
    <property type="protein sequence ID" value="KGL67248.1"/>
    <property type="molecule type" value="Genomic_DNA"/>
</dbReference>
<reference evidence="1 2" key="1">
    <citation type="submission" date="2014-09" db="EMBL/GenBank/DDBJ databases">
        <title>Lactobacillus mucosae CRL573 Genome Sequencing.</title>
        <authorList>
            <person name="Bleckwedel J."/>
            <person name="Teran L.C."/>
            <person name="Bonacina J."/>
            <person name="Saavedra L."/>
            <person name="Mozzi F.B."/>
            <person name="Raya R.R."/>
        </authorList>
    </citation>
    <scope>NUCLEOTIDE SEQUENCE [LARGE SCALE GENOMIC DNA]</scope>
    <source>
        <strain evidence="1 2">CRL573</strain>
    </source>
</reference>
<name>A0A099YE90_LIMMU</name>
<gene>
    <name evidence="1" type="ORF">LX03_02880</name>
</gene>
<proteinExistence type="predicted"/>
<accession>A0A099YE90</accession>
<dbReference type="Proteomes" id="UP000030001">
    <property type="component" value="Unassembled WGS sequence"/>
</dbReference>
<evidence type="ECO:0000313" key="1">
    <source>
        <dbReference type="EMBL" id="KGL67248.1"/>
    </source>
</evidence>
<comment type="caution">
    <text evidence="1">The sequence shown here is derived from an EMBL/GenBank/DDBJ whole genome shotgun (WGS) entry which is preliminary data.</text>
</comment>
<dbReference type="AlphaFoldDB" id="A0A099YE90"/>